<dbReference type="AlphaFoldDB" id="A0A4R4PTR1"/>
<reference evidence="1 2" key="1">
    <citation type="submission" date="2019-03" db="EMBL/GenBank/DDBJ databases">
        <title>Draft genome sequences of novel Actinobacteria.</title>
        <authorList>
            <person name="Sahin N."/>
            <person name="Ay H."/>
            <person name="Saygin H."/>
        </authorList>
    </citation>
    <scope>NUCLEOTIDE SEQUENCE [LARGE SCALE GENOMIC DNA]</scope>
    <source>
        <strain evidence="1 2">JCM 30547</strain>
    </source>
</reference>
<dbReference type="EMBL" id="SMKA01000118">
    <property type="protein sequence ID" value="TDC25780.1"/>
    <property type="molecule type" value="Genomic_DNA"/>
</dbReference>
<sequence>MVEMTSEFDGMSRRRLLKIAGAAGLGGAAGLILPGQANAATEALVSRNYLGVTSCDLYYEPNGNADSFSFESNFYNQLSSWRTYLDSNAPTSWGAPTRIYSYGAYTDKPGMHGAGRAFDIGRIMFENSSGTRQWVSMRYDVWRGYANADYWKRRYWGTAAGLMRRFRHVLTYMDNRDHWNHIHVDNDLYGELANCKFTTSSSSQTYIVQAACHHAWGISTVVDGDYGPNTERNSTAVLRRIGRTSGTITNAANFQAFCTASYRKALGTQAY</sequence>
<gene>
    <name evidence="1" type="ORF">E1261_23535</name>
</gene>
<dbReference type="NCBIfam" id="TIGR01409">
    <property type="entry name" value="TAT_signal_seq"/>
    <property type="match status" value="1"/>
</dbReference>
<dbReference type="InterPro" id="IPR006311">
    <property type="entry name" value="TAT_signal"/>
</dbReference>
<evidence type="ECO:0000313" key="1">
    <source>
        <dbReference type="EMBL" id="TDC25780.1"/>
    </source>
</evidence>
<protein>
    <submittedName>
        <fullName evidence="1">Twin-arginine translocation signal domain-containing protein</fullName>
    </submittedName>
</protein>
<dbReference type="OrthoDB" id="3667437at2"/>
<dbReference type="Proteomes" id="UP000295075">
    <property type="component" value="Unassembled WGS sequence"/>
</dbReference>
<organism evidence="1 2">
    <name type="scientific">Kribbella albertanoniae</name>
    <dbReference type="NCBI Taxonomy" id="1266829"/>
    <lineage>
        <taxon>Bacteria</taxon>
        <taxon>Bacillati</taxon>
        <taxon>Actinomycetota</taxon>
        <taxon>Actinomycetes</taxon>
        <taxon>Propionibacteriales</taxon>
        <taxon>Kribbellaceae</taxon>
        <taxon>Kribbella</taxon>
    </lineage>
</organism>
<name>A0A4R4PTR1_9ACTN</name>
<comment type="caution">
    <text evidence="1">The sequence shown here is derived from an EMBL/GenBank/DDBJ whole genome shotgun (WGS) entry which is preliminary data.</text>
</comment>
<dbReference type="RefSeq" id="WP_132409960.1">
    <property type="nucleotide sequence ID" value="NZ_SMKA01000118.1"/>
</dbReference>
<dbReference type="InterPro" id="IPR019546">
    <property type="entry name" value="TAT_signal_bac_arc"/>
</dbReference>
<keyword evidence="2" id="KW-1185">Reference proteome</keyword>
<evidence type="ECO:0000313" key="2">
    <source>
        <dbReference type="Proteomes" id="UP000295075"/>
    </source>
</evidence>
<accession>A0A4R4PTR1</accession>
<proteinExistence type="predicted"/>
<dbReference type="PROSITE" id="PS51318">
    <property type="entry name" value="TAT"/>
    <property type="match status" value="1"/>
</dbReference>